<dbReference type="Proteomes" id="UP001219518">
    <property type="component" value="Unassembled WGS sequence"/>
</dbReference>
<reference evidence="3" key="2">
    <citation type="journal article" date="2023" name="BMC Genomics">
        <title>Pest status, molecular evolution, and epigenetic factors derived from the genome assembly of Frankliniella fusca, a thysanopteran phytovirus vector.</title>
        <authorList>
            <person name="Catto M.A."/>
            <person name="Labadie P.E."/>
            <person name="Jacobson A.L."/>
            <person name="Kennedy G.G."/>
            <person name="Srinivasan R."/>
            <person name="Hunt B.G."/>
        </authorList>
    </citation>
    <scope>NUCLEOTIDE SEQUENCE</scope>
    <source>
        <strain evidence="3">PL_HMW_Pooled</strain>
    </source>
</reference>
<reference evidence="3" key="1">
    <citation type="submission" date="2021-07" db="EMBL/GenBank/DDBJ databases">
        <authorList>
            <person name="Catto M.A."/>
            <person name="Jacobson A."/>
            <person name="Kennedy G."/>
            <person name="Labadie P."/>
            <person name="Hunt B.G."/>
            <person name="Srinivasan R."/>
        </authorList>
    </citation>
    <scope>NUCLEOTIDE SEQUENCE</scope>
    <source>
        <strain evidence="3">PL_HMW_Pooled</strain>
        <tissue evidence="3">Head</tissue>
    </source>
</reference>
<feature type="chain" id="PRO_5042031930" evidence="2">
    <location>
        <begin position="21"/>
        <end position="269"/>
    </location>
</feature>
<keyword evidence="4" id="KW-1185">Reference proteome</keyword>
<evidence type="ECO:0000313" key="4">
    <source>
        <dbReference type="Proteomes" id="UP001219518"/>
    </source>
</evidence>
<dbReference type="AlphaFoldDB" id="A0AAE1HUY0"/>
<name>A0AAE1HUY0_9NEOP</name>
<accession>A0AAE1HUY0</accession>
<dbReference type="EMBL" id="JAHWGI010001285">
    <property type="protein sequence ID" value="KAK3927271.1"/>
    <property type="molecule type" value="Genomic_DNA"/>
</dbReference>
<feature type="region of interest" description="Disordered" evidence="1">
    <location>
        <begin position="137"/>
        <end position="156"/>
    </location>
</feature>
<comment type="caution">
    <text evidence="3">The sequence shown here is derived from an EMBL/GenBank/DDBJ whole genome shotgun (WGS) entry which is preliminary data.</text>
</comment>
<sequence>MHRTMLNLVVLAALCWPGQAFLQDLLPHLNLNLQPQYPQYPQYQYRRAAYEPQPQPVHYGYTYSRPAFYQQWLPGSRPAYEAGTAYSYAGGNANNPFSSFLQGSWLPWSTNRQPVQQQQQLSAQYVSSQPQQPQQPIWGLLPWGSSSSSGSGAQQGGNTYPVLSWLQQHPLQLPWGQQQQQQQVVYTTPLAPTPAAPAPAAVSTLHVVTAEAPVAAGGGGAHLPSSSAVIKPEGVVLEGEQYQQLPAISSNAIRRVTLEHEHADGQPCV</sequence>
<gene>
    <name evidence="3" type="ORF">KUF71_015555</name>
</gene>
<evidence type="ECO:0000256" key="2">
    <source>
        <dbReference type="SAM" id="SignalP"/>
    </source>
</evidence>
<protein>
    <submittedName>
        <fullName evidence="3">Anaerobic glycerol-3-phosphate dehydrogenase subunit B</fullName>
    </submittedName>
</protein>
<organism evidence="3 4">
    <name type="scientific">Frankliniella fusca</name>
    <dbReference type="NCBI Taxonomy" id="407009"/>
    <lineage>
        <taxon>Eukaryota</taxon>
        <taxon>Metazoa</taxon>
        <taxon>Ecdysozoa</taxon>
        <taxon>Arthropoda</taxon>
        <taxon>Hexapoda</taxon>
        <taxon>Insecta</taxon>
        <taxon>Pterygota</taxon>
        <taxon>Neoptera</taxon>
        <taxon>Paraneoptera</taxon>
        <taxon>Thysanoptera</taxon>
        <taxon>Terebrantia</taxon>
        <taxon>Thripoidea</taxon>
        <taxon>Thripidae</taxon>
        <taxon>Frankliniella</taxon>
    </lineage>
</organism>
<keyword evidence="2" id="KW-0732">Signal</keyword>
<evidence type="ECO:0000313" key="3">
    <source>
        <dbReference type="EMBL" id="KAK3927271.1"/>
    </source>
</evidence>
<evidence type="ECO:0000256" key="1">
    <source>
        <dbReference type="SAM" id="MobiDB-lite"/>
    </source>
</evidence>
<feature type="signal peptide" evidence="2">
    <location>
        <begin position="1"/>
        <end position="20"/>
    </location>
</feature>
<proteinExistence type="predicted"/>